<dbReference type="STRING" id="1531966.A0A0A1TQK5"/>
<dbReference type="Proteomes" id="UP000039046">
    <property type="component" value="Unassembled WGS sequence"/>
</dbReference>
<protein>
    <submittedName>
        <fullName evidence="1">Uncharacterized protein</fullName>
    </submittedName>
</protein>
<proteinExistence type="predicted"/>
<name>A0A0A1TQK5_9HYPO</name>
<dbReference type="HOGENOM" id="CLU_934422_0_0_1"/>
<reference evidence="1 2" key="1">
    <citation type="journal article" date="2015" name="Genome Announc.">
        <title>Draft Genome Sequence and Gene Annotation of the Entomopathogenic Fungus Verticillium hemipterigenum.</title>
        <authorList>
            <person name="Horn F."/>
            <person name="Habel A."/>
            <person name="Scharf D.H."/>
            <person name="Dworschak J."/>
            <person name="Brakhage A.A."/>
            <person name="Guthke R."/>
            <person name="Hertweck C."/>
            <person name="Linde J."/>
        </authorList>
    </citation>
    <scope>NUCLEOTIDE SEQUENCE [LARGE SCALE GENOMIC DNA]</scope>
</reference>
<dbReference type="AlphaFoldDB" id="A0A0A1TQK5"/>
<dbReference type="EMBL" id="CDHN01000005">
    <property type="protein sequence ID" value="CEJ93322.1"/>
    <property type="molecule type" value="Genomic_DNA"/>
</dbReference>
<sequence>MPIIIKAVEYRWRLGKRTEVVAHQTVVPDEKMARYLRENKIRRLPDSPVGPLPAHIRCSTPDAQPRCGGDQDSWVFGFSFRLGIILPEAARHMILYQGLLGGAVALLEQFLSQHHQLYNLLDLDAMIQNANAIRYSMGIHGSTTASMVVHAAHDAGLLSSGGASAIHLSVSLLLYEETSYFLTYGVDVNQTLFTEQSPLQLLAEMAECDIMQVATLLISGDARLGLRDSIGDNCLHTLLRHRQKQWTKAFAQLLKENGLDINARSGNGDTALGIFTTQWHSDQSGEVYRWLLNSGGTR</sequence>
<dbReference type="SUPFAM" id="SSF48403">
    <property type="entry name" value="Ankyrin repeat"/>
    <property type="match status" value="1"/>
</dbReference>
<gene>
    <name evidence="1" type="ORF">VHEMI08916</name>
</gene>
<organism evidence="1 2">
    <name type="scientific">[Torrubiella] hemipterigena</name>
    <dbReference type="NCBI Taxonomy" id="1531966"/>
    <lineage>
        <taxon>Eukaryota</taxon>
        <taxon>Fungi</taxon>
        <taxon>Dikarya</taxon>
        <taxon>Ascomycota</taxon>
        <taxon>Pezizomycotina</taxon>
        <taxon>Sordariomycetes</taxon>
        <taxon>Hypocreomycetidae</taxon>
        <taxon>Hypocreales</taxon>
        <taxon>Clavicipitaceae</taxon>
        <taxon>Clavicipitaceae incertae sedis</taxon>
        <taxon>'Torrubiella' clade</taxon>
    </lineage>
</organism>
<accession>A0A0A1TQK5</accession>
<keyword evidence="2" id="KW-1185">Reference proteome</keyword>
<dbReference type="Gene3D" id="1.25.40.20">
    <property type="entry name" value="Ankyrin repeat-containing domain"/>
    <property type="match status" value="1"/>
</dbReference>
<evidence type="ECO:0000313" key="2">
    <source>
        <dbReference type="Proteomes" id="UP000039046"/>
    </source>
</evidence>
<dbReference type="InterPro" id="IPR036770">
    <property type="entry name" value="Ankyrin_rpt-contain_sf"/>
</dbReference>
<evidence type="ECO:0000313" key="1">
    <source>
        <dbReference type="EMBL" id="CEJ93322.1"/>
    </source>
</evidence>
<dbReference type="OrthoDB" id="823504at2759"/>